<dbReference type="RefSeq" id="WP_111620941.1">
    <property type="nucleotide sequence ID" value="NZ_QLLI01000014.1"/>
</dbReference>
<feature type="chain" id="PRO_5045305284" evidence="1">
    <location>
        <begin position="32"/>
        <end position="411"/>
    </location>
</feature>
<evidence type="ECO:0000313" key="4">
    <source>
        <dbReference type="Proteomes" id="UP000248827"/>
    </source>
</evidence>
<evidence type="ECO:0000256" key="1">
    <source>
        <dbReference type="SAM" id="SignalP"/>
    </source>
</evidence>
<dbReference type="PROSITE" id="PS51272">
    <property type="entry name" value="SLH"/>
    <property type="match status" value="1"/>
</dbReference>
<name>A0ABX9BF24_9BACL</name>
<proteinExistence type="predicted"/>
<sequence length="411" mass="45536">MNKISSKIAGIALAIVLTVGLTNSTALNAHAASTQFSDVSSAHWATSAITEGVSKGYVDGYTDGTFRPDINVTRAEFMKMVVSSMKLETKTASSKWYSMYVDAASNAGLYTPDDFINNEEGWKKVITRDEMARVAARAIGQVTNENDKWMYLATKAGLIKGVGIGQIAPKGLTTRAQAVVVIDRIISKNSGSDLDIDKYAVGSAEIAWHGTNIFTVMPEMWDTTESDLSQARKASVEEMWKEDRMTITSKDGLYQGKLDALIAIDLADPKDPNLGLIKPINTLKWSNNRPTIRNLMVKDQKNSYVLYFKGGTVFNKDKKRYLSRERLSFRVDGFDSPDRQAFYADKGVLNASAFIYRDIDLDMPAVIIPKTGTVQNFSDLVIRLETPTSGWWYSESVILRLRGTHQKSSSL</sequence>
<comment type="caution">
    <text evidence="3">The sequence shown here is derived from an EMBL/GenBank/DDBJ whole genome shotgun (WGS) entry which is preliminary data.</text>
</comment>
<dbReference type="Proteomes" id="UP000248827">
    <property type="component" value="Unassembled WGS sequence"/>
</dbReference>
<keyword evidence="4" id="KW-1185">Reference proteome</keyword>
<feature type="signal peptide" evidence="1">
    <location>
        <begin position="1"/>
        <end position="31"/>
    </location>
</feature>
<dbReference type="EMBL" id="QLLI01000014">
    <property type="protein sequence ID" value="RAI89631.1"/>
    <property type="molecule type" value="Genomic_DNA"/>
</dbReference>
<gene>
    <name evidence="3" type="ORF">DET54_11499</name>
</gene>
<accession>A0ABX9BF24</accession>
<feature type="domain" description="SLH" evidence="2">
    <location>
        <begin position="32"/>
        <end position="95"/>
    </location>
</feature>
<evidence type="ECO:0000259" key="2">
    <source>
        <dbReference type="PROSITE" id="PS51272"/>
    </source>
</evidence>
<evidence type="ECO:0000313" key="3">
    <source>
        <dbReference type="EMBL" id="RAI89631.1"/>
    </source>
</evidence>
<dbReference type="PANTHER" id="PTHR43308:SF5">
    <property type="entry name" value="S-LAYER PROTEIN _ PEPTIDOGLYCAN ENDO-BETA-N-ACETYLGLUCOSAMINIDASE"/>
    <property type="match status" value="1"/>
</dbReference>
<keyword evidence="1" id="KW-0732">Signal</keyword>
<protein>
    <submittedName>
        <fullName evidence="3">S-layer family protein</fullName>
    </submittedName>
</protein>
<organism evidence="3 4">
    <name type="scientific">Paenibacillus pabuli</name>
    <dbReference type="NCBI Taxonomy" id="1472"/>
    <lineage>
        <taxon>Bacteria</taxon>
        <taxon>Bacillati</taxon>
        <taxon>Bacillota</taxon>
        <taxon>Bacilli</taxon>
        <taxon>Bacillales</taxon>
        <taxon>Paenibacillaceae</taxon>
        <taxon>Paenibacillus</taxon>
    </lineage>
</organism>
<dbReference type="PANTHER" id="PTHR43308">
    <property type="entry name" value="OUTER MEMBRANE PROTEIN ALPHA-RELATED"/>
    <property type="match status" value="1"/>
</dbReference>
<dbReference type="Pfam" id="PF00395">
    <property type="entry name" value="SLH"/>
    <property type="match status" value="1"/>
</dbReference>
<dbReference type="InterPro" id="IPR051465">
    <property type="entry name" value="Cell_Envelope_Struct_Comp"/>
</dbReference>
<dbReference type="InterPro" id="IPR001119">
    <property type="entry name" value="SLH_dom"/>
</dbReference>
<reference evidence="3 4" key="1">
    <citation type="submission" date="2018-06" db="EMBL/GenBank/DDBJ databases">
        <title>Freshwater and sediment microbial communities from various areas in North America, analyzing microbe dynamics in response to fracking.</title>
        <authorList>
            <person name="Lamendella R."/>
        </authorList>
    </citation>
    <scope>NUCLEOTIDE SEQUENCE [LARGE SCALE GENOMIC DNA]</scope>
    <source>
        <strain evidence="3 4">NG-13</strain>
    </source>
</reference>